<keyword evidence="1" id="KW-0732">Signal</keyword>
<evidence type="ECO:0000313" key="2">
    <source>
        <dbReference type="EMBL" id="CAH0383257.1"/>
    </source>
</evidence>
<sequence>MKSFIAVLAVLFVFACVQAQDAKQKVAAVAEKCKTEVHGGHDVLRIVGTSELPKTEEQRCFLECVYKNLQLIVDDKFAEPGAKRLMMMKYGSNPDQLKIAQTEIETCAKEVKPTAGMKCSLAHNIRQCFAKEGQKIVTRVLLELCTMTHYILTGKLLSLA</sequence>
<dbReference type="Pfam" id="PF01395">
    <property type="entry name" value="PBP_GOBP"/>
    <property type="match status" value="1"/>
</dbReference>
<dbReference type="InterPro" id="IPR006170">
    <property type="entry name" value="PBP/GOBP"/>
</dbReference>
<dbReference type="InterPro" id="IPR036728">
    <property type="entry name" value="PBP_GOBP_sf"/>
</dbReference>
<dbReference type="GO" id="GO:0005549">
    <property type="term" value="F:odorant binding"/>
    <property type="evidence" value="ECO:0007669"/>
    <property type="project" value="InterPro"/>
</dbReference>
<evidence type="ECO:0000313" key="3">
    <source>
        <dbReference type="Proteomes" id="UP001152759"/>
    </source>
</evidence>
<dbReference type="SUPFAM" id="SSF47565">
    <property type="entry name" value="Insect pheromone/odorant-binding proteins"/>
    <property type="match status" value="1"/>
</dbReference>
<proteinExistence type="predicted"/>
<dbReference type="CDD" id="cd23992">
    <property type="entry name" value="PBP_GOBP"/>
    <property type="match status" value="1"/>
</dbReference>
<protein>
    <submittedName>
        <fullName evidence="2">Uncharacterized protein</fullName>
    </submittedName>
</protein>
<organism evidence="2 3">
    <name type="scientific">Bemisia tabaci</name>
    <name type="common">Sweetpotato whitefly</name>
    <name type="synonym">Aleurodes tabaci</name>
    <dbReference type="NCBI Taxonomy" id="7038"/>
    <lineage>
        <taxon>Eukaryota</taxon>
        <taxon>Metazoa</taxon>
        <taxon>Ecdysozoa</taxon>
        <taxon>Arthropoda</taxon>
        <taxon>Hexapoda</taxon>
        <taxon>Insecta</taxon>
        <taxon>Pterygota</taxon>
        <taxon>Neoptera</taxon>
        <taxon>Paraneoptera</taxon>
        <taxon>Hemiptera</taxon>
        <taxon>Sternorrhyncha</taxon>
        <taxon>Aleyrodoidea</taxon>
        <taxon>Aleyrodidae</taxon>
        <taxon>Aleyrodinae</taxon>
        <taxon>Bemisia</taxon>
    </lineage>
</organism>
<dbReference type="PROSITE" id="PS51257">
    <property type="entry name" value="PROKAR_LIPOPROTEIN"/>
    <property type="match status" value="1"/>
</dbReference>
<dbReference type="EMBL" id="OU963871">
    <property type="protein sequence ID" value="CAH0383257.1"/>
    <property type="molecule type" value="Genomic_DNA"/>
</dbReference>
<reference evidence="2" key="1">
    <citation type="submission" date="2021-12" db="EMBL/GenBank/DDBJ databases">
        <authorList>
            <person name="King R."/>
        </authorList>
    </citation>
    <scope>NUCLEOTIDE SEQUENCE</scope>
</reference>
<gene>
    <name evidence="2" type="ORF">BEMITA_LOCUS2720</name>
</gene>
<dbReference type="Gene3D" id="1.10.238.20">
    <property type="entry name" value="Pheromone/general odorant binding protein domain"/>
    <property type="match status" value="1"/>
</dbReference>
<feature type="chain" id="PRO_5040194466" evidence="1">
    <location>
        <begin position="20"/>
        <end position="160"/>
    </location>
</feature>
<feature type="signal peptide" evidence="1">
    <location>
        <begin position="1"/>
        <end position="19"/>
    </location>
</feature>
<dbReference type="AlphaFoldDB" id="A0A9P0A4X0"/>
<evidence type="ECO:0000256" key="1">
    <source>
        <dbReference type="SAM" id="SignalP"/>
    </source>
</evidence>
<keyword evidence="3" id="KW-1185">Reference proteome</keyword>
<name>A0A9P0A4X0_BEMTA</name>
<dbReference type="Proteomes" id="UP001152759">
    <property type="component" value="Chromosome 10"/>
</dbReference>
<accession>A0A9P0A4X0</accession>